<gene>
    <name evidence="2" type="primary">LOC106818551</name>
</gene>
<reference evidence="2" key="1">
    <citation type="submission" date="2025-08" db="UniProtKB">
        <authorList>
            <consortium name="RefSeq"/>
        </authorList>
    </citation>
    <scope>IDENTIFICATION</scope>
</reference>
<evidence type="ECO:0000313" key="2">
    <source>
        <dbReference type="RefSeq" id="XP_014678737.1"/>
    </source>
</evidence>
<keyword evidence="1" id="KW-1185">Reference proteome</keyword>
<dbReference type="PANTHER" id="PTHR46704">
    <property type="entry name" value="CXC DOMAIN-CONTAINING PROTEIN-RELATED"/>
    <property type="match status" value="1"/>
</dbReference>
<evidence type="ECO:0000313" key="1">
    <source>
        <dbReference type="Proteomes" id="UP000695022"/>
    </source>
</evidence>
<dbReference type="PANTHER" id="PTHR46704:SF9">
    <property type="entry name" value="BHLH DOMAIN-CONTAINING PROTEIN"/>
    <property type="match status" value="1"/>
</dbReference>
<accession>A0ABM1F2R6</accession>
<organism evidence="1 2">
    <name type="scientific">Priapulus caudatus</name>
    <name type="common">Priapulid worm</name>
    <dbReference type="NCBI Taxonomy" id="37621"/>
    <lineage>
        <taxon>Eukaryota</taxon>
        <taxon>Metazoa</taxon>
        <taxon>Ecdysozoa</taxon>
        <taxon>Scalidophora</taxon>
        <taxon>Priapulida</taxon>
        <taxon>Priapulimorpha</taxon>
        <taxon>Priapulimorphida</taxon>
        <taxon>Priapulidae</taxon>
        <taxon>Priapulus</taxon>
    </lineage>
</organism>
<sequence length="817" mass="91613">MDPIPASPTRNDVVKETMKRSMKVACETNQDYAVVTYDLAVALKAYSIQSLEAPMFDRLLIMLGNFHLELAFYGAVGTYINECGAEHLLTECDVLAEGSLNGFIKGKYYNRCSRVHDILALVMERKLYDSFWRTLPQNRQDALTAWLKDVPRECSEVEPFLETSPIFKDHMEQYEQFFSNAMQGSMGPTAQYWCGYIYFINRVHRDLMRAVRTNDVESYITILPTVIDVFFGLNRPNYARWGVLFLTTLQAADPKIRAVLEKGAFSIRRTSKSFSRTAVDLTLEQTVNRDAASPMKGIVGFHNSPNAIRRWCITSTQRAMSVTELRRMTGLLPEKQPRTQHRASRMKKDNRQSQALLTAVSESCDPFSEPAITSSSLLNIATGKAASPSTQEYLTDSLQTGHELQKKFREECSEDSSRLVKPIRRRKVKNFASENTKVKQSASSKAIPAVNSQRDRFVRMLVVISQKTNFDLKHVVTYPITDVPLSIAQPDGSRLKTDKSKLLNKLESLQDGMTSLPPIDATLIDGGLLLHSYLSAIGNISSYGNLARRLLGHACGSIGKGKEVHILFDRYLHDSLKESERRLRGAEDQPFVIGGCEQRPKQSCQKRLQNGIFKDQLAKFFMIEWQKAHYGPILGRKTLIVSHGGKCLRIEYDEVSEKMTVDHPNLLQGSHEEADTLLAFHAATATGTLLIRASDTDVIVIILGMLGRNMVAGIPLKMIIMDCGSGNSRRYIDVTSIARALETKQTGLAAALPDLHAFSGCDFTAAFYRKGKIKPYELLEDDNDGSLIQFFSSMSSRGELTRKIAEVYVCSLYGMSK</sequence>
<dbReference type="RefSeq" id="XP_014678737.1">
    <property type="nucleotide sequence ID" value="XM_014823251.1"/>
</dbReference>
<proteinExistence type="predicted"/>
<name>A0ABM1F2R6_PRICU</name>
<dbReference type="Proteomes" id="UP000695022">
    <property type="component" value="Unplaced"/>
</dbReference>
<protein>
    <submittedName>
        <fullName evidence="2">Uncharacterized protein LOC106818551</fullName>
    </submittedName>
</protein>
<dbReference type="GeneID" id="106818551"/>
<feature type="non-terminal residue" evidence="2">
    <location>
        <position position="817"/>
    </location>
</feature>